<feature type="domain" description="Alpha-2-macroglobulin bait region" evidence="9">
    <location>
        <begin position="503"/>
        <end position="665"/>
    </location>
</feature>
<dbReference type="FunFam" id="2.60.40.1930:FF:000001">
    <property type="entry name" value="CD109 isoform 3"/>
    <property type="match status" value="1"/>
</dbReference>
<dbReference type="InterPro" id="IPR002890">
    <property type="entry name" value="MG2"/>
</dbReference>
<proteinExistence type="inferred from homology"/>
<evidence type="ECO:0000313" key="10">
    <source>
        <dbReference type="EMBL" id="KAK3510377.1"/>
    </source>
</evidence>
<dbReference type="AlphaFoldDB" id="A0AAE0UMT5"/>
<sequence length="711" mass="77923">MHFASLMDRDSLALAVLKASLSPALKAESLDFRRACTFAVFCMLLVGACGDGLGDGGSCWPGFQNRFRAFDECNVMVAPNLLRVGTPEKVFVEAQDYSGNNIPVRISVKNHPKKTSELTSESVTLTAANNYQAIVDIKIPDNEGFFSDDPLEKQYVYLQAEFPSKVLEKVVLVSFQSGFMFIQTDKSIYTPGTTVNYRIFSLTPDLQPVEKSGGIYVEIINPQGINTVNKDTIFPKEGTITGSYSIPEVAKSGIWTIATRYKNTPQKNFTADFEVKEYVLPSFEVVLKPSKPFFYVDDKELTVDITATYLFGKDVNGAAFVVFGVKTDNSKTTLPASLTRVHIIDGEGRAKLTKEMIKRSFSNIHQLVGSYLYISVSVLTETGSEIVEAEKGGIQIVTSPYTIQFKRTPKFFHPGMSFDVTVYVTNPDQSPAENVVVLVKPGDVSALTKSNGMAKLILNTQGGDKILQITARTAAQGITDERQAENKMTAQPYATKGGSGNYLHISVDAAELKIGEQMNINVNFKTTVSDQDLTYLILSKGQIVQGKRFKRRGNSLVTLSLTVTKDLVPSFRVVAYYHIGSSEVVSDSIWVDVKDTCMGTVGNLIPSQNITGFCFDLSISDISSWMMELKLTLNSNKTVLLVIPVTGDPKAKVGLVAVDKGVFVLNKNRLTQTKYPTPHGLRAVDPDVVVVYLFHEGQVCGDVSRGRSPVG</sequence>
<keyword evidence="8" id="KW-0325">Glycoprotein</keyword>
<evidence type="ECO:0000313" key="11">
    <source>
        <dbReference type="Proteomes" id="UP001274896"/>
    </source>
</evidence>
<protein>
    <recommendedName>
        <fullName evidence="9">Alpha-2-macroglobulin bait region domain-containing protein</fullName>
    </recommendedName>
</protein>
<evidence type="ECO:0000256" key="5">
    <source>
        <dbReference type="ARBA" id="ARBA00022729"/>
    </source>
</evidence>
<comment type="similarity">
    <text evidence="2">Belongs to the protease inhibitor I39 (alpha-2-macroglobulin) family.</text>
</comment>
<dbReference type="PANTHER" id="PTHR11412:SF81">
    <property type="entry name" value="COMPLEMENT C3"/>
    <property type="match status" value="1"/>
</dbReference>
<dbReference type="InterPro" id="IPR013783">
    <property type="entry name" value="Ig-like_fold"/>
</dbReference>
<dbReference type="Pfam" id="PF07703">
    <property type="entry name" value="A2M_BRD"/>
    <property type="match status" value="1"/>
</dbReference>
<organism evidence="10 11">
    <name type="scientific">Hemibagrus guttatus</name>
    <dbReference type="NCBI Taxonomy" id="175788"/>
    <lineage>
        <taxon>Eukaryota</taxon>
        <taxon>Metazoa</taxon>
        <taxon>Chordata</taxon>
        <taxon>Craniata</taxon>
        <taxon>Vertebrata</taxon>
        <taxon>Euteleostomi</taxon>
        <taxon>Actinopterygii</taxon>
        <taxon>Neopterygii</taxon>
        <taxon>Teleostei</taxon>
        <taxon>Ostariophysi</taxon>
        <taxon>Siluriformes</taxon>
        <taxon>Bagridae</taxon>
        <taxon>Hemibagrus</taxon>
    </lineage>
</organism>
<evidence type="ECO:0000256" key="3">
    <source>
        <dbReference type="ARBA" id="ARBA00022525"/>
    </source>
</evidence>
<dbReference type="InterPro" id="IPR011625">
    <property type="entry name" value="A2M_N_BRD"/>
</dbReference>
<dbReference type="Pfam" id="PF17789">
    <property type="entry name" value="MG4"/>
    <property type="match status" value="1"/>
</dbReference>
<dbReference type="GO" id="GO:0004867">
    <property type="term" value="F:serine-type endopeptidase inhibitor activity"/>
    <property type="evidence" value="ECO:0007669"/>
    <property type="project" value="UniProtKB-KW"/>
</dbReference>
<dbReference type="Pfam" id="PF01835">
    <property type="entry name" value="MG2"/>
    <property type="match status" value="1"/>
</dbReference>
<dbReference type="InterPro" id="IPR050473">
    <property type="entry name" value="A2M/Complement_sys"/>
</dbReference>
<dbReference type="FunFam" id="2.60.40.1940:FF:000001">
    <property type="entry name" value="Complement component C3"/>
    <property type="match status" value="1"/>
</dbReference>
<keyword evidence="11" id="KW-1185">Reference proteome</keyword>
<dbReference type="Gene3D" id="2.60.40.1930">
    <property type="match status" value="3"/>
</dbReference>
<dbReference type="EMBL" id="JAUCMX010000025">
    <property type="protein sequence ID" value="KAK3510377.1"/>
    <property type="molecule type" value="Genomic_DNA"/>
</dbReference>
<keyword evidence="4" id="KW-0646">Protease inhibitor</keyword>
<name>A0AAE0UMT5_9TELE</name>
<dbReference type="InterPro" id="IPR041425">
    <property type="entry name" value="C3/4/5_MG1"/>
</dbReference>
<evidence type="ECO:0000256" key="4">
    <source>
        <dbReference type="ARBA" id="ARBA00022690"/>
    </source>
</evidence>
<dbReference type="Gene3D" id="6.20.50.160">
    <property type="match status" value="1"/>
</dbReference>
<evidence type="ECO:0000256" key="1">
    <source>
        <dbReference type="ARBA" id="ARBA00004613"/>
    </source>
</evidence>
<keyword evidence="6" id="KW-0722">Serine protease inhibitor</keyword>
<dbReference type="InterPro" id="IPR040839">
    <property type="entry name" value="MG4"/>
</dbReference>
<evidence type="ECO:0000259" key="9">
    <source>
        <dbReference type="SMART" id="SM01359"/>
    </source>
</evidence>
<comment type="subcellular location">
    <subcellularLocation>
        <location evidence="1">Secreted</location>
    </subcellularLocation>
</comment>
<dbReference type="InterPro" id="IPR041555">
    <property type="entry name" value="MG3"/>
</dbReference>
<keyword evidence="7" id="KW-1015">Disulfide bond</keyword>
<dbReference type="Pfam" id="PF17790">
    <property type="entry name" value="MG1"/>
    <property type="match status" value="1"/>
</dbReference>
<evidence type="ECO:0000256" key="7">
    <source>
        <dbReference type="ARBA" id="ARBA00023157"/>
    </source>
</evidence>
<comment type="caution">
    <text evidence="10">The sequence shown here is derived from an EMBL/GenBank/DDBJ whole genome shotgun (WGS) entry which is preliminary data.</text>
</comment>
<accession>A0AAE0UMT5</accession>
<keyword evidence="3" id="KW-0964">Secreted</keyword>
<dbReference type="SMART" id="SM01359">
    <property type="entry name" value="A2M_N_2"/>
    <property type="match status" value="1"/>
</dbReference>
<reference evidence="10" key="1">
    <citation type="submission" date="2023-06" db="EMBL/GenBank/DDBJ databases">
        <title>Male Hemibagrus guttatus genome.</title>
        <authorList>
            <person name="Bian C."/>
        </authorList>
    </citation>
    <scope>NUCLEOTIDE SEQUENCE</scope>
    <source>
        <strain evidence="10">Male_cb2023</strain>
        <tissue evidence="10">Muscle</tissue>
    </source>
</reference>
<keyword evidence="5" id="KW-0732">Signal</keyword>
<dbReference type="Pfam" id="PF17791">
    <property type="entry name" value="MG3"/>
    <property type="match status" value="1"/>
</dbReference>
<evidence type="ECO:0000256" key="8">
    <source>
        <dbReference type="ARBA" id="ARBA00023180"/>
    </source>
</evidence>
<dbReference type="GO" id="GO:0005576">
    <property type="term" value="C:extracellular region"/>
    <property type="evidence" value="ECO:0007669"/>
    <property type="project" value="UniProtKB-SubCell"/>
</dbReference>
<gene>
    <name evidence="10" type="ORF">QTP70_005672</name>
</gene>
<dbReference type="Gene3D" id="2.60.40.1940">
    <property type="match status" value="1"/>
</dbReference>
<dbReference type="Proteomes" id="UP001274896">
    <property type="component" value="Unassembled WGS sequence"/>
</dbReference>
<dbReference type="PANTHER" id="PTHR11412">
    <property type="entry name" value="MACROGLOBULIN / COMPLEMENT"/>
    <property type="match status" value="1"/>
</dbReference>
<dbReference type="Gene3D" id="2.60.40.10">
    <property type="entry name" value="Immunoglobulins"/>
    <property type="match status" value="1"/>
</dbReference>
<evidence type="ECO:0000256" key="2">
    <source>
        <dbReference type="ARBA" id="ARBA00010952"/>
    </source>
</evidence>
<dbReference type="FunFam" id="2.60.40.1930:FF:000008">
    <property type="entry name" value="Complement C3"/>
    <property type="match status" value="1"/>
</dbReference>
<evidence type="ECO:0000256" key="6">
    <source>
        <dbReference type="ARBA" id="ARBA00022900"/>
    </source>
</evidence>